<sequence length="207" mass="24154">MTFYQRYLKRIFDILFATLLLVVLALPIALIALTILITDGRPLFFRQQRPGKNERIFTLIKFRTMTEQITATTTDEMDEMRLTGIGRILRKLSLDELPELFNILKGEMSFVGPRPLLPEYLPYYYDEERCRHNLLPGLTGLAQVNGRNHLEWDERLATDCEYVRQCCLWLDLKIIIRTFLVVVMPQNVASGKDLKEGYLSTVRSKNH</sequence>
<keyword evidence="2" id="KW-0812">Transmembrane</keyword>
<evidence type="ECO:0000256" key="2">
    <source>
        <dbReference type="SAM" id="Phobius"/>
    </source>
</evidence>
<reference evidence="4" key="1">
    <citation type="journal article" date="2021" name="PeerJ">
        <title>Extensive microbial diversity within the chicken gut microbiome revealed by metagenomics and culture.</title>
        <authorList>
            <person name="Gilroy R."/>
            <person name="Ravi A."/>
            <person name="Getino M."/>
            <person name="Pursley I."/>
            <person name="Horton D.L."/>
            <person name="Alikhan N.F."/>
            <person name="Baker D."/>
            <person name="Gharbi K."/>
            <person name="Hall N."/>
            <person name="Watson M."/>
            <person name="Adriaenssens E.M."/>
            <person name="Foster-Nyarko E."/>
            <person name="Jarju S."/>
            <person name="Secka A."/>
            <person name="Antonio M."/>
            <person name="Oren A."/>
            <person name="Chaudhuri R.R."/>
            <person name="La Ragione R."/>
            <person name="Hildebrand F."/>
            <person name="Pallen M.J."/>
        </authorList>
    </citation>
    <scope>NUCLEOTIDE SEQUENCE</scope>
    <source>
        <strain evidence="4">CHK173-2119</strain>
    </source>
</reference>
<dbReference type="Pfam" id="PF02397">
    <property type="entry name" value="Bac_transf"/>
    <property type="match status" value="1"/>
</dbReference>
<evidence type="ECO:0000313" key="4">
    <source>
        <dbReference type="EMBL" id="HJE15947.1"/>
    </source>
</evidence>
<evidence type="ECO:0000259" key="3">
    <source>
        <dbReference type="Pfam" id="PF02397"/>
    </source>
</evidence>
<keyword evidence="2" id="KW-1133">Transmembrane helix</keyword>
<dbReference type="Proteomes" id="UP000774947">
    <property type="component" value="Unassembled WGS sequence"/>
</dbReference>
<evidence type="ECO:0000313" key="5">
    <source>
        <dbReference type="Proteomes" id="UP000774947"/>
    </source>
</evidence>
<dbReference type="AlphaFoldDB" id="A0A921DVR3"/>
<dbReference type="EMBL" id="DYXY01000203">
    <property type="protein sequence ID" value="HJE15947.1"/>
    <property type="molecule type" value="Genomic_DNA"/>
</dbReference>
<name>A0A921DVR3_9LACO</name>
<evidence type="ECO:0000256" key="1">
    <source>
        <dbReference type="ARBA" id="ARBA00006464"/>
    </source>
</evidence>
<feature type="transmembrane region" description="Helical" evidence="2">
    <location>
        <begin position="12"/>
        <end position="37"/>
    </location>
</feature>
<feature type="domain" description="Bacterial sugar transferase" evidence="3">
    <location>
        <begin position="9"/>
        <end position="183"/>
    </location>
</feature>
<dbReference type="GO" id="GO:0016780">
    <property type="term" value="F:phosphotransferase activity, for other substituted phosphate groups"/>
    <property type="evidence" value="ECO:0007669"/>
    <property type="project" value="TreeGrafter"/>
</dbReference>
<organism evidence="4 5">
    <name type="scientific">Lapidilactobacillus dextrinicus</name>
    <dbReference type="NCBI Taxonomy" id="51664"/>
    <lineage>
        <taxon>Bacteria</taxon>
        <taxon>Bacillati</taxon>
        <taxon>Bacillota</taxon>
        <taxon>Bacilli</taxon>
        <taxon>Lactobacillales</taxon>
        <taxon>Lactobacillaceae</taxon>
        <taxon>Lapidilactobacillus</taxon>
    </lineage>
</organism>
<gene>
    <name evidence="4" type="ORF">K8W17_07705</name>
</gene>
<proteinExistence type="inferred from homology"/>
<protein>
    <submittedName>
        <fullName evidence="4">Sugar transferase</fullName>
    </submittedName>
</protein>
<reference evidence="4" key="2">
    <citation type="submission" date="2021-09" db="EMBL/GenBank/DDBJ databases">
        <authorList>
            <person name="Gilroy R."/>
        </authorList>
    </citation>
    <scope>NUCLEOTIDE SEQUENCE</scope>
    <source>
        <strain evidence="4">CHK173-2119</strain>
    </source>
</reference>
<keyword evidence="2" id="KW-0472">Membrane</keyword>
<comment type="caution">
    <text evidence="4">The sequence shown here is derived from an EMBL/GenBank/DDBJ whole genome shotgun (WGS) entry which is preliminary data.</text>
</comment>
<dbReference type="InterPro" id="IPR003362">
    <property type="entry name" value="Bact_transf"/>
</dbReference>
<comment type="similarity">
    <text evidence="1">Belongs to the bacterial sugar transferase family.</text>
</comment>
<keyword evidence="4" id="KW-0808">Transferase</keyword>
<dbReference type="PANTHER" id="PTHR30576:SF8">
    <property type="entry name" value="UNDECAPRENYL-PHOSPHATE GALACTOSE PHOSPHOTRANSFERASE"/>
    <property type="match status" value="1"/>
</dbReference>
<accession>A0A921DVR3</accession>
<dbReference type="PANTHER" id="PTHR30576">
    <property type="entry name" value="COLANIC BIOSYNTHESIS UDP-GLUCOSE LIPID CARRIER TRANSFERASE"/>
    <property type="match status" value="1"/>
</dbReference>